<keyword evidence="6" id="KW-0227">DNA damage</keyword>
<dbReference type="EMBL" id="POVK01000003">
    <property type="protein sequence ID" value="NHA33191.1"/>
    <property type="molecule type" value="Genomic_DNA"/>
</dbReference>
<dbReference type="GO" id="GO:0032259">
    <property type="term" value="P:methylation"/>
    <property type="evidence" value="ECO:0007669"/>
    <property type="project" value="UniProtKB-KW"/>
</dbReference>
<dbReference type="InterPro" id="IPR008332">
    <property type="entry name" value="MethylG_MeTrfase_N"/>
</dbReference>
<dbReference type="EMBL" id="UHEF01000001">
    <property type="protein sequence ID" value="SUM87983.1"/>
    <property type="molecule type" value="Genomic_DNA"/>
</dbReference>
<evidence type="ECO:0000256" key="4">
    <source>
        <dbReference type="ARBA" id="ARBA00022603"/>
    </source>
</evidence>
<keyword evidence="15" id="KW-1185">Reference proteome</keyword>
<dbReference type="FunFam" id="1.10.10.10:FF:000214">
    <property type="entry name" value="Methylated-DNA--protein-cysteine methyltransferase"/>
    <property type="match status" value="1"/>
</dbReference>
<dbReference type="PROSITE" id="PS00374">
    <property type="entry name" value="MGMT"/>
    <property type="match status" value="1"/>
</dbReference>
<dbReference type="InterPro" id="IPR014048">
    <property type="entry name" value="MethylDNA_cys_MeTrfase_DNA-bd"/>
</dbReference>
<dbReference type="Pfam" id="PF01035">
    <property type="entry name" value="DNA_binding_1"/>
    <property type="match status" value="1"/>
</dbReference>
<dbReference type="InterPro" id="IPR036217">
    <property type="entry name" value="MethylDNA_cys_MeTrfase_DNAb"/>
</dbReference>
<evidence type="ECO:0000313" key="14">
    <source>
        <dbReference type="Proteomes" id="UP000264146"/>
    </source>
</evidence>
<dbReference type="CDD" id="cd06445">
    <property type="entry name" value="ATase"/>
    <property type="match status" value="1"/>
</dbReference>
<evidence type="ECO:0000259" key="9">
    <source>
        <dbReference type="Pfam" id="PF01035"/>
    </source>
</evidence>
<dbReference type="AlphaFoldDB" id="A0A7Z7QP19"/>
<dbReference type="NCBIfam" id="TIGR00589">
    <property type="entry name" value="ogt"/>
    <property type="match status" value="1"/>
</dbReference>
<reference evidence="11 14" key="3">
    <citation type="submission" date="2020-11" db="EMBL/GenBank/DDBJ databases">
        <authorList>
            <consortium name="Pathogen Informatics"/>
        </authorList>
    </citation>
    <scope>NUCLEOTIDE SEQUENCE [LARGE SCALE GENOMIC DNA]</scope>
    <source>
        <strain evidence="11 14">NCTC12218</strain>
    </source>
</reference>
<comment type="catalytic activity">
    <reaction evidence="8">
        <text>a 6-O-methyl-2'-deoxyguanosine in DNA + L-cysteinyl-[protein] = S-methyl-L-cysteinyl-[protein] + a 2'-deoxyguanosine in DNA</text>
        <dbReference type="Rhea" id="RHEA:24000"/>
        <dbReference type="Rhea" id="RHEA-COMP:10131"/>
        <dbReference type="Rhea" id="RHEA-COMP:10132"/>
        <dbReference type="Rhea" id="RHEA-COMP:11367"/>
        <dbReference type="Rhea" id="RHEA-COMP:11368"/>
        <dbReference type="ChEBI" id="CHEBI:29950"/>
        <dbReference type="ChEBI" id="CHEBI:82612"/>
        <dbReference type="ChEBI" id="CHEBI:85445"/>
        <dbReference type="ChEBI" id="CHEBI:85448"/>
        <dbReference type="EC" id="2.1.1.63"/>
    </reaction>
</comment>
<dbReference type="SUPFAM" id="SSF46767">
    <property type="entry name" value="Methylated DNA-protein cysteine methyltransferase, C-terminal domain"/>
    <property type="match status" value="1"/>
</dbReference>
<evidence type="ECO:0000256" key="8">
    <source>
        <dbReference type="ARBA" id="ARBA00049348"/>
    </source>
</evidence>
<sequence length="170" mass="19324">MSYYYQHLHTPLGVMTAIVNAHDKLVGLAFNDSKDYQTLLNKLNGQHKLIHRSQHDLIDQLAHELESYFHGHCQSFKTPISFEIGTPFQQKVWRTLQQLPYGNKVSYGDIAQMMRHPKSTRAVASAIGLNPVSIIIPCHRVIRKDGQLGGFNSGLNRKIRLLTLEGHLNE</sequence>
<dbReference type="InterPro" id="IPR001497">
    <property type="entry name" value="MethylDNA_cys_MeTrfase_AS"/>
</dbReference>
<dbReference type="PANTHER" id="PTHR10815:SF13">
    <property type="entry name" value="METHYLATED-DNA--PROTEIN-CYSTEINE METHYLTRANSFERASE"/>
    <property type="match status" value="1"/>
</dbReference>
<comment type="catalytic activity">
    <reaction evidence="1">
        <text>a 4-O-methyl-thymidine in DNA + L-cysteinyl-[protein] = a thymidine in DNA + S-methyl-L-cysteinyl-[protein]</text>
        <dbReference type="Rhea" id="RHEA:53428"/>
        <dbReference type="Rhea" id="RHEA-COMP:10131"/>
        <dbReference type="Rhea" id="RHEA-COMP:10132"/>
        <dbReference type="Rhea" id="RHEA-COMP:13555"/>
        <dbReference type="Rhea" id="RHEA-COMP:13556"/>
        <dbReference type="ChEBI" id="CHEBI:29950"/>
        <dbReference type="ChEBI" id="CHEBI:82612"/>
        <dbReference type="ChEBI" id="CHEBI:137386"/>
        <dbReference type="ChEBI" id="CHEBI:137387"/>
        <dbReference type="EC" id="2.1.1.63"/>
    </reaction>
</comment>
<accession>A0A7Z7QP19</accession>
<protein>
    <recommendedName>
        <fullName evidence="3">methylated-DNA--[protein]-cysteine S-methyltransferase</fullName>
        <ecNumber evidence="3">2.1.1.63</ecNumber>
    </recommendedName>
</protein>
<dbReference type="InterPro" id="IPR036631">
    <property type="entry name" value="MGMT_N_sf"/>
</dbReference>
<comment type="similarity">
    <text evidence="2">Belongs to the MGMT family.</text>
</comment>
<keyword evidence="4 13" id="KW-0489">Methyltransferase</keyword>
<dbReference type="GeneID" id="93789583"/>
<evidence type="ECO:0000313" key="11">
    <source>
        <dbReference type="EMBL" id="CAD7359259.1"/>
    </source>
</evidence>
<dbReference type="GO" id="GO:0003908">
    <property type="term" value="F:methylated-DNA-[protein]-cysteine S-methyltransferase activity"/>
    <property type="evidence" value="ECO:0007669"/>
    <property type="project" value="UniProtKB-EC"/>
</dbReference>
<evidence type="ECO:0000256" key="6">
    <source>
        <dbReference type="ARBA" id="ARBA00022763"/>
    </source>
</evidence>
<feature type="domain" description="Methylguanine DNA methyltransferase ribonuclease-like" evidence="10">
    <location>
        <begin position="4"/>
        <end position="81"/>
    </location>
</feature>
<evidence type="ECO:0000313" key="13">
    <source>
        <dbReference type="EMBL" id="SUM87983.1"/>
    </source>
</evidence>
<dbReference type="InterPro" id="IPR036388">
    <property type="entry name" value="WH-like_DNA-bd_sf"/>
</dbReference>
<organism evidence="13">
    <name type="scientific">Staphylococcus schleiferi</name>
    <dbReference type="NCBI Taxonomy" id="1295"/>
    <lineage>
        <taxon>Bacteria</taxon>
        <taxon>Bacillati</taxon>
        <taxon>Bacillota</taxon>
        <taxon>Bacilli</taxon>
        <taxon>Bacillales</taxon>
        <taxon>Staphylococcaceae</taxon>
        <taxon>Staphylococcus</taxon>
    </lineage>
</organism>
<dbReference type="Gene3D" id="1.10.10.10">
    <property type="entry name" value="Winged helix-like DNA-binding domain superfamily/Winged helix DNA-binding domain"/>
    <property type="match status" value="1"/>
</dbReference>
<evidence type="ECO:0000313" key="12">
    <source>
        <dbReference type="EMBL" id="NHA33191.1"/>
    </source>
</evidence>
<evidence type="ECO:0000256" key="5">
    <source>
        <dbReference type="ARBA" id="ARBA00022679"/>
    </source>
</evidence>
<feature type="domain" description="Methylated-DNA-[protein]-cysteine S-methyltransferase DNA binding" evidence="9">
    <location>
        <begin position="87"/>
        <end position="166"/>
    </location>
</feature>
<dbReference type="EC" id="2.1.1.63" evidence="3"/>
<evidence type="ECO:0000259" key="10">
    <source>
        <dbReference type="Pfam" id="PF02870"/>
    </source>
</evidence>
<keyword evidence="5 13" id="KW-0808">Transferase</keyword>
<evidence type="ECO:0000256" key="1">
    <source>
        <dbReference type="ARBA" id="ARBA00001286"/>
    </source>
</evidence>
<evidence type="ECO:0000313" key="15">
    <source>
        <dbReference type="Proteomes" id="UP000572988"/>
    </source>
</evidence>
<name>A0A7Z7QP19_STASC</name>
<dbReference type="RefSeq" id="WP_016425564.1">
    <property type="nucleotide sequence ID" value="NZ_CABKRV010000001.1"/>
</dbReference>
<evidence type="ECO:0000256" key="2">
    <source>
        <dbReference type="ARBA" id="ARBA00008711"/>
    </source>
</evidence>
<proteinExistence type="inferred from homology"/>
<reference evidence="12 15" key="1">
    <citation type="submission" date="2018-01" db="EMBL/GenBank/DDBJ databases">
        <title>Complete genome sequence of Staphylococcus Scheliferi isolated from human.</title>
        <authorList>
            <person name="Abouelkhair M.A."/>
            <person name="Bemis D.A."/>
            <person name="Kania S.A."/>
        </authorList>
    </citation>
    <scope>NUCLEOTIDE SEQUENCE [LARGE SCALE GENOMIC DNA]</scope>
    <source>
        <strain evidence="12 15">ATCC 43808</strain>
    </source>
</reference>
<keyword evidence="7" id="KW-0234">DNA repair</keyword>
<evidence type="ECO:0000256" key="3">
    <source>
        <dbReference type="ARBA" id="ARBA00011918"/>
    </source>
</evidence>
<dbReference type="SUPFAM" id="SSF53155">
    <property type="entry name" value="Methylated DNA-protein cysteine methyltransferase domain"/>
    <property type="match status" value="1"/>
</dbReference>
<dbReference type="Proteomes" id="UP000572988">
    <property type="component" value="Unassembled WGS sequence"/>
</dbReference>
<dbReference type="Gene3D" id="3.30.160.70">
    <property type="entry name" value="Methylated DNA-protein cysteine methyltransferase domain"/>
    <property type="match status" value="1"/>
</dbReference>
<dbReference type="EMBL" id="LR962863">
    <property type="protein sequence ID" value="CAD7359259.1"/>
    <property type="molecule type" value="Genomic_DNA"/>
</dbReference>
<dbReference type="GO" id="GO:0006281">
    <property type="term" value="P:DNA repair"/>
    <property type="evidence" value="ECO:0007669"/>
    <property type="project" value="UniProtKB-KW"/>
</dbReference>
<reference evidence="13" key="2">
    <citation type="submission" date="2018-06" db="EMBL/GenBank/DDBJ databases">
        <authorList>
            <consortium name="Pathogen Informatics"/>
            <person name="Doyle S."/>
        </authorList>
    </citation>
    <scope>NUCLEOTIDE SEQUENCE [LARGE SCALE GENOMIC DNA]</scope>
    <source>
        <strain evidence="13">NCTC12218</strain>
    </source>
</reference>
<dbReference type="PANTHER" id="PTHR10815">
    <property type="entry name" value="METHYLATED-DNA--PROTEIN-CYSTEINE METHYLTRANSFERASE"/>
    <property type="match status" value="1"/>
</dbReference>
<dbReference type="Pfam" id="PF02870">
    <property type="entry name" value="Methyltransf_1N"/>
    <property type="match status" value="1"/>
</dbReference>
<evidence type="ECO:0000256" key="7">
    <source>
        <dbReference type="ARBA" id="ARBA00023204"/>
    </source>
</evidence>
<gene>
    <name evidence="13" type="primary">ogt_1</name>
    <name evidence="12" type="ORF">C1O36_01390</name>
    <name evidence="13" type="ORF">NCTC12218_00865</name>
</gene>
<dbReference type="Proteomes" id="UP000264146">
    <property type="component" value="Chromosome"/>
</dbReference>